<keyword evidence="9" id="KW-0418">Kinase</keyword>
<feature type="binding site" evidence="16">
    <location>
        <position position="642"/>
    </location>
    <ligand>
        <name>ATP</name>
        <dbReference type="ChEBI" id="CHEBI:30616"/>
    </ligand>
</feature>
<accession>A0AA38CEP7</accession>
<evidence type="ECO:0000256" key="17">
    <source>
        <dbReference type="SAM" id="MobiDB-lite"/>
    </source>
</evidence>
<dbReference type="PROSITE" id="PS50112">
    <property type="entry name" value="PAS"/>
    <property type="match status" value="1"/>
</dbReference>
<evidence type="ECO:0000256" key="4">
    <source>
        <dbReference type="ARBA" id="ARBA00022527"/>
    </source>
</evidence>
<dbReference type="FunFam" id="1.10.510.10:FF:000476">
    <property type="entry name" value="PAS domain-containing protein tyrosine kinase family protein"/>
    <property type="match status" value="1"/>
</dbReference>
<evidence type="ECO:0000256" key="3">
    <source>
        <dbReference type="ARBA" id="ARBA00012513"/>
    </source>
</evidence>
<protein>
    <recommendedName>
        <fullName evidence="3">non-specific serine/threonine protein kinase</fullName>
        <ecNumber evidence="3">2.7.11.1</ecNumber>
    </recommendedName>
</protein>
<evidence type="ECO:0000256" key="1">
    <source>
        <dbReference type="ARBA" id="ARBA00004370"/>
    </source>
</evidence>
<dbReference type="Pfam" id="PF13426">
    <property type="entry name" value="PAS_9"/>
    <property type="match status" value="1"/>
</dbReference>
<feature type="non-terminal residue" evidence="20">
    <location>
        <position position="851"/>
    </location>
</feature>
<dbReference type="InterPro" id="IPR000014">
    <property type="entry name" value="PAS"/>
</dbReference>
<comment type="caution">
    <text evidence="20">The sequence shown here is derived from an EMBL/GenBank/DDBJ whole genome shotgun (WGS) entry which is preliminary data.</text>
</comment>
<evidence type="ECO:0000256" key="13">
    <source>
        <dbReference type="ARBA" id="ARBA00023170"/>
    </source>
</evidence>
<keyword evidence="21" id="KW-1185">Reference proteome</keyword>
<dbReference type="InterPro" id="IPR017441">
    <property type="entry name" value="Protein_kinase_ATP_BS"/>
</dbReference>
<evidence type="ECO:0000256" key="6">
    <source>
        <dbReference type="ARBA" id="ARBA00022606"/>
    </source>
</evidence>
<feature type="region of interest" description="Disordered" evidence="17">
    <location>
        <begin position="351"/>
        <end position="390"/>
    </location>
</feature>
<dbReference type="InterPro" id="IPR035965">
    <property type="entry name" value="PAS-like_dom_sf"/>
</dbReference>
<feature type="domain" description="Protein kinase" evidence="18">
    <location>
        <begin position="615"/>
        <end position="851"/>
    </location>
</feature>
<comment type="catalytic activity">
    <reaction evidence="14">
        <text>L-threonyl-[protein] + ATP = O-phospho-L-threonyl-[protein] + ADP + H(+)</text>
        <dbReference type="Rhea" id="RHEA:46608"/>
        <dbReference type="Rhea" id="RHEA-COMP:11060"/>
        <dbReference type="Rhea" id="RHEA-COMP:11605"/>
        <dbReference type="ChEBI" id="CHEBI:15378"/>
        <dbReference type="ChEBI" id="CHEBI:30013"/>
        <dbReference type="ChEBI" id="CHEBI:30616"/>
        <dbReference type="ChEBI" id="CHEBI:61977"/>
        <dbReference type="ChEBI" id="CHEBI:456216"/>
        <dbReference type="EC" id="2.7.11.1"/>
    </reaction>
</comment>
<dbReference type="InterPro" id="IPR008271">
    <property type="entry name" value="Ser/Thr_kinase_AS"/>
</dbReference>
<evidence type="ECO:0000256" key="11">
    <source>
        <dbReference type="ARBA" id="ARBA00022991"/>
    </source>
</evidence>
<evidence type="ECO:0000259" key="18">
    <source>
        <dbReference type="PROSITE" id="PS50011"/>
    </source>
</evidence>
<dbReference type="SUPFAM" id="SSF55785">
    <property type="entry name" value="PYP-like sensor domain (PAS domain)"/>
    <property type="match status" value="1"/>
</dbReference>
<comment type="catalytic activity">
    <reaction evidence="15">
        <text>L-seryl-[protein] + ATP = O-phospho-L-seryl-[protein] + ADP + H(+)</text>
        <dbReference type="Rhea" id="RHEA:17989"/>
        <dbReference type="Rhea" id="RHEA-COMP:9863"/>
        <dbReference type="Rhea" id="RHEA-COMP:11604"/>
        <dbReference type="ChEBI" id="CHEBI:15378"/>
        <dbReference type="ChEBI" id="CHEBI:29999"/>
        <dbReference type="ChEBI" id="CHEBI:30616"/>
        <dbReference type="ChEBI" id="CHEBI:83421"/>
        <dbReference type="ChEBI" id="CHEBI:456216"/>
        <dbReference type="EC" id="2.7.11.1"/>
    </reaction>
</comment>
<evidence type="ECO:0000256" key="5">
    <source>
        <dbReference type="ARBA" id="ARBA00022543"/>
    </source>
</evidence>
<dbReference type="InterPro" id="IPR051681">
    <property type="entry name" value="Ser/Thr_Kinases-Pseudokinases"/>
</dbReference>
<keyword evidence="11" id="KW-0157">Chromophore</keyword>
<dbReference type="Gene3D" id="3.30.200.20">
    <property type="entry name" value="Phosphorylase Kinase, domain 1"/>
    <property type="match status" value="1"/>
</dbReference>
<evidence type="ECO:0000256" key="12">
    <source>
        <dbReference type="ARBA" id="ARBA00023136"/>
    </source>
</evidence>
<dbReference type="GO" id="GO:0009881">
    <property type="term" value="F:photoreceptor activity"/>
    <property type="evidence" value="ECO:0007669"/>
    <property type="project" value="UniProtKB-KW"/>
</dbReference>
<evidence type="ECO:0000256" key="7">
    <source>
        <dbReference type="ARBA" id="ARBA00022679"/>
    </source>
</evidence>
<dbReference type="AlphaFoldDB" id="A0AA38CEP7"/>
<dbReference type="GO" id="GO:0004674">
    <property type="term" value="F:protein serine/threonine kinase activity"/>
    <property type="evidence" value="ECO:0007669"/>
    <property type="project" value="UniProtKB-KW"/>
</dbReference>
<dbReference type="PROSITE" id="PS50011">
    <property type="entry name" value="PROTEIN_KINASE_DOM"/>
    <property type="match status" value="1"/>
</dbReference>
<keyword evidence="12" id="KW-0472">Membrane</keyword>
<proteinExistence type="inferred from homology"/>
<dbReference type="PROSITE" id="PS00107">
    <property type="entry name" value="PROTEIN_KINASE_ATP"/>
    <property type="match status" value="1"/>
</dbReference>
<dbReference type="GO" id="GO:0005524">
    <property type="term" value="F:ATP binding"/>
    <property type="evidence" value="ECO:0007669"/>
    <property type="project" value="UniProtKB-UniRule"/>
</dbReference>
<dbReference type="Gene3D" id="3.30.450.20">
    <property type="entry name" value="PAS domain"/>
    <property type="match status" value="1"/>
</dbReference>
<gene>
    <name evidence="20" type="ORF">KI387_030302</name>
</gene>
<keyword evidence="5" id="KW-0600">Photoreceptor protein</keyword>
<comment type="subcellular location">
    <subcellularLocation>
        <location evidence="1">Membrane</location>
    </subcellularLocation>
</comment>
<evidence type="ECO:0000259" key="19">
    <source>
        <dbReference type="PROSITE" id="PS50112"/>
    </source>
</evidence>
<evidence type="ECO:0000256" key="14">
    <source>
        <dbReference type="ARBA" id="ARBA00047899"/>
    </source>
</evidence>
<evidence type="ECO:0000256" key="9">
    <source>
        <dbReference type="ARBA" id="ARBA00022777"/>
    </source>
</evidence>
<evidence type="ECO:0000313" key="21">
    <source>
        <dbReference type="Proteomes" id="UP000824469"/>
    </source>
</evidence>
<keyword evidence="10 16" id="KW-0067">ATP-binding</keyword>
<dbReference type="EMBL" id="JAHRHJ020000010">
    <property type="protein sequence ID" value="KAH9298620.1"/>
    <property type="molecule type" value="Genomic_DNA"/>
</dbReference>
<reference evidence="20 21" key="1">
    <citation type="journal article" date="2021" name="Nat. Plants">
        <title>The Taxus genome provides insights into paclitaxel biosynthesis.</title>
        <authorList>
            <person name="Xiong X."/>
            <person name="Gou J."/>
            <person name="Liao Q."/>
            <person name="Li Y."/>
            <person name="Zhou Q."/>
            <person name="Bi G."/>
            <person name="Li C."/>
            <person name="Du R."/>
            <person name="Wang X."/>
            <person name="Sun T."/>
            <person name="Guo L."/>
            <person name="Liang H."/>
            <person name="Lu P."/>
            <person name="Wu Y."/>
            <person name="Zhang Z."/>
            <person name="Ro D.K."/>
            <person name="Shang Y."/>
            <person name="Huang S."/>
            <person name="Yan J."/>
        </authorList>
    </citation>
    <scope>NUCLEOTIDE SEQUENCE [LARGE SCALE GENOMIC DNA]</scope>
    <source>
        <strain evidence="20">Ta-2019</strain>
    </source>
</reference>
<dbReference type="PANTHER" id="PTHR44329:SF47">
    <property type="entry name" value="SERINE_THREONINE-PROTEIN KINASE ROCO5-RELATED"/>
    <property type="match status" value="1"/>
</dbReference>
<dbReference type="CDD" id="cd13999">
    <property type="entry name" value="STKc_MAP3K-like"/>
    <property type="match status" value="1"/>
</dbReference>
<organism evidence="20 21">
    <name type="scientific">Taxus chinensis</name>
    <name type="common">Chinese yew</name>
    <name type="synonym">Taxus wallichiana var. chinensis</name>
    <dbReference type="NCBI Taxonomy" id="29808"/>
    <lineage>
        <taxon>Eukaryota</taxon>
        <taxon>Viridiplantae</taxon>
        <taxon>Streptophyta</taxon>
        <taxon>Embryophyta</taxon>
        <taxon>Tracheophyta</taxon>
        <taxon>Spermatophyta</taxon>
        <taxon>Pinopsida</taxon>
        <taxon>Pinidae</taxon>
        <taxon>Conifers II</taxon>
        <taxon>Cupressales</taxon>
        <taxon>Taxaceae</taxon>
        <taxon>Taxus</taxon>
    </lineage>
</organism>
<dbReference type="InterPro" id="IPR000719">
    <property type="entry name" value="Prot_kinase_dom"/>
</dbReference>
<dbReference type="PROSITE" id="PS00108">
    <property type="entry name" value="PROTEIN_KINASE_ST"/>
    <property type="match status" value="1"/>
</dbReference>
<dbReference type="InterPro" id="IPR001245">
    <property type="entry name" value="Ser-Thr/Tyr_kinase_cat_dom"/>
</dbReference>
<dbReference type="NCBIfam" id="TIGR00229">
    <property type="entry name" value="sensory_box"/>
    <property type="match status" value="1"/>
</dbReference>
<feature type="region of interest" description="Disordered" evidence="17">
    <location>
        <begin position="538"/>
        <end position="557"/>
    </location>
</feature>
<keyword evidence="6" id="KW-0716">Sensory transduction</keyword>
<dbReference type="GO" id="GO:0016020">
    <property type="term" value="C:membrane"/>
    <property type="evidence" value="ECO:0007669"/>
    <property type="project" value="UniProtKB-SubCell"/>
</dbReference>
<keyword evidence="8 16" id="KW-0547">Nucleotide-binding</keyword>
<dbReference type="SUPFAM" id="SSF56112">
    <property type="entry name" value="Protein kinase-like (PK-like)"/>
    <property type="match status" value="1"/>
</dbReference>
<dbReference type="PANTHER" id="PTHR44329">
    <property type="entry name" value="SERINE/THREONINE-PROTEIN KINASE TNNI3K-RELATED"/>
    <property type="match status" value="1"/>
</dbReference>
<evidence type="ECO:0000256" key="10">
    <source>
        <dbReference type="ARBA" id="ARBA00022840"/>
    </source>
</evidence>
<dbReference type="SMART" id="SM00220">
    <property type="entry name" value="S_TKc"/>
    <property type="match status" value="1"/>
</dbReference>
<keyword evidence="13" id="KW-0675">Receptor</keyword>
<evidence type="ECO:0000256" key="2">
    <source>
        <dbReference type="ARBA" id="ARBA00010507"/>
    </source>
</evidence>
<dbReference type="Pfam" id="PF07714">
    <property type="entry name" value="PK_Tyr_Ser-Thr"/>
    <property type="match status" value="1"/>
</dbReference>
<evidence type="ECO:0000256" key="15">
    <source>
        <dbReference type="ARBA" id="ARBA00048679"/>
    </source>
</evidence>
<evidence type="ECO:0000256" key="8">
    <source>
        <dbReference type="ARBA" id="ARBA00022741"/>
    </source>
</evidence>
<dbReference type="Gene3D" id="1.10.510.10">
    <property type="entry name" value="Transferase(Phosphotransferase) domain 1"/>
    <property type="match status" value="1"/>
</dbReference>
<sequence length="851" mass="96825">MAQQQQQQQQQHMQVQWRGDLVKRIEILECSHVELRKDLITLARIHQQYTKNPNPFFKILQLMGHAVFLFAPSTREITFWNQSAENLYGWKDYEVLGKDFIELLVDRREYSAAEEIHNRLCMGLPWTGLFPLKKKSGGMFMAMITDTPLNENGVVVGVITVSSDAFAFGNINNNRVSGYNPCAGQNIGYSPPMTNGFNKPKVERQHPLRKTSTISRMAKKMLSCLYMGEDNVDLHASYKYSEGVGPEHAQTEAFTRVALDASLSWPPSVRANYLRRELGPLHTMQSTDIAAKTLSKSCIGESSSNILARYGSDVGSDRGNANASELLSNFLYGERDNNLGMTNKIRERLDQRSEHVNPSPNHASDVLSRLLPGESSNKNEHSIGDAKEVQETACSSSSRLVSKIYSGLNQEKLLHCEHGERLSERDEFHSTKFEENEFFHKLRITPNCHRSSQNTSSRQSQTILYPMTGKEIELEDKRLEKISECKATSEDWIQNEFNRNNSALNKQIGRRTESSPAEKHLKTHWLGYEDDNRKHNQRDNWPLQGSGNEGKHWRPTENTMNEKNYRESMTQKNAGVVEAPVSWNITNRNSSRCSNTREEAGLDSVADCEILWEDLVLGEPIGKGCFGVVFHALWYGSDVAVKCFSGHDYSNEILHDFKKEVSIMKRLRHPNVVLFMGAVYAPEHLAIVVELLPRGSLFKILHMNAQRLDLRRRLRMALDVARGMNYLHRRKPPIIHRDLKSSNLLVDKNWTVKVGDFGLSKLKNATFLTTKTGKGTPNWMAPEVLRNESSNEKSDVYGFGVILWELATCRIPWDNLSALQVVGIVGFMDRRLEIPEGLDPKLIALFCDCWH</sequence>
<name>A0AA38CEP7_TAXCH</name>
<keyword evidence="7" id="KW-0808">Transferase</keyword>
<dbReference type="CDD" id="cd00130">
    <property type="entry name" value="PAS"/>
    <property type="match status" value="1"/>
</dbReference>
<comment type="similarity">
    <text evidence="2">Belongs to the protein kinase superfamily. TKL Ser/Thr protein kinase family. RAF subfamily.</text>
</comment>
<dbReference type="InterPro" id="IPR011009">
    <property type="entry name" value="Kinase-like_dom_sf"/>
</dbReference>
<dbReference type="EC" id="2.7.11.1" evidence="3"/>
<keyword evidence="4" id="KW-0723">Serine/threonine-protein kinase</keyword>
<dbReference type="FunFam" id="3.30.200.20:FF:000060">
    <property type="entry name" value="Serine/threonine-protein kinase isoform 1"/>
    <property type="match status" value="1"/>
</dbReference>
<evidence type="ECO:0000256" key="16">
    <source>
        <dbReference type="PROSITE-ProRule" id="PRU10141"/>
    </source>
</evidence>
<feature type="compositionally biased region" description="Basic and acidic residues" evidence="17">
    <location>
        <begin position="377"/>
        <end position="390"/>
    </location>
</feature>
<dbReference type="Proteomes" id="UP000824469">
    <property type="component" value="Unassembled WGS sequence"/>
</dbReference>
<feature type="domain" description="PAS" evidence="19">
    <location>
        <begin position="52"/>
        <end position="101"/>
    </location>
</feature>
<evidence type="ECO:0000313" key="20">
    <source>
        <dbReference type="EMBL" id="KAH9298620.1"/>
    </source>
</evidence>